<gene>
    <name evidence="1" type="ORF">S03H2_09485</name>
</gene>
<dbReference type="GO" id="GO:0006508">
    <property type="term" value="P:proteolysis"/>
    <property type="evidence" value="ECO:0007669"/>
    <property type="project" value="InterPro"/>
</dbReference>
<feature type="non-terminal residue" evidence="1">
    <location>
        <position position="191"/>
    </location>
</feature>
<dbReference type="PANTHER" id="PTHR34217:SF1">
    <property type="entry name" value="CARBOXYPEPTIDASE 1"/>
    <property type="match status" value="1"/>
</dbReference>
<dbReference type="PANTHER" id="PTHR34217">
    <property type="entry name" value="METAL-DEPENDENT CARBOXYPEPTIDASE"/>
    <property type="match status" value="1"/>
</dbReference>
<dbReference type="Gene3D" id="1.10.1370.30">
    <property type="match status" value="1"/>
</dbReference>
<evidence type="ECO:0008006" key="2">
    <source>
        <dbReference type="Google" id="ProtNLM"/>
    </source>
</evidence>
<sequence>MKALEELKKEFTDITRLNHIRSLLGWDEMVNLPKGSFGARGEQNALMSKIVHERLISDKIGKLVKEAEKLTDLNLVDSATLREAKRDYEQEIKLPTELVEEISKTSSLGYVKWVEAREKNDFSIFQPVLEKLVGLQIQVAEKLDTHPDPYSTLIDLYEPGATYDWIANIFNKSKQNLNRIIKKLDGSSDKP</sequence>
<dbReference type="Pfam" id="PF02074">
    <property type="entry name" value="Peptidase_M32"/>
    <property type="match status" value="1"/>
</dbReference>
<comment type="caution">
    <text evidence="1">The sequence shown here is derived from an EMBL/GenBank/DDBJ whole genome shotgun (WGS) entry which is preliminary data.</text>
</comment>
<accession>X1FTS5</accession>
<dbReference type="InterPro" id="IPR001333">
    <property type="entry name" value="Peptidase_M32_Taq"/>
</dbReference>
<dbReference type="AlphaFoldDB" id="X1FTS5"/>
<dbReference type="GO" id="GO:0004181">
    <property type="term" value="F:metallocarboxypeptidase activity"/>
    <property type="evidence" value="ECO:0007669"/>
    <property type="project" value="InterPro"/>
</dbReference>
<proteinExistence type="predicted"/>
<dbReference type="SUPFAM" id="SSF55486">
    <property type="entry name" value="Metalloproteases ('zincins'), catalytic domain"/>
    <property type="match status" value="1"/>
</dbReference>
<protein>
    <recommendedName>
        <fullName evidence="2">Peptidase M32 carboxypeptidase Taq metallopeptidase</fullName>
    </recommendedName>
</protein>
<organism evidence="1">
    <name type="scientific">marine sediment metagenome</name>
    <dbReference type="NCBI Taxonomy" id="412755"/>
    <lineage>
        <taxon>unclassified sequences</taxon>
        <taxon>metagenomes</taxon>
        <taxon>ecological metagenomes</taxon>
    </lineage>
</organism>
<name>X1FTS5_9ZZZZ</name>
<dbReference type="EMBL" id="BARU01004840">
    <property type="protein sequence ID" value="GAH24173.1"/>
    <property type="molecule type" value="Genomic_DNA"/>
</dbReference>
<reference evidence="1" key="1">
    <citation type="journal article" date="2014" name="Front. Microbiol.">
        <title>High frequency of phylogenetically diverse reductive dehalogenase-homologous genes in deep subseafloor sedimentary metagenomes.</title>
        <authorList>
            <person name="Kawai M."/>
            <person name="Futagami T."/>
            <person name="Toyoda A."/>
            <person name="Takaki Y."/>
            <person name="Nishi S."/>
            <person name="Hori S."/>
            <person name="Arai W."/>
            <person name="Tsubouchi T."/>
            <person name="Morono Y."/>
            <person name="Uchiyama I."/>
            <person name="Ito T."/>
            <person name="Fujiyama A."/>
            <person name="Inagaki F."/>
            <person name="Takami H."/>
        </authorList>
    </citation>
    <scope>NUCLEOTIDE SEQUENCE</scope>
    <source>
        <strain evidence="1">Expedition CK06-06</strain>
    </source>
</reference>
<evidence type="ECO:0000313" key="1">
    <source>
        <dbReference type="EMBL" id="GAH24173.1"/>
    </source>
</evidence>
<dbReference type="PROSITE" id="PS52034">
    <property type="entry name" value="PEPTIDASE_M32"/>
    <property type="match status" value="1"/>
</dbReference>